<accession>A0A1Q2CE13</accession>
<dbReference type="InterPro" id="IPR046040">
    <property type="entry name" value="DUF5998"/>
</dbReference>
<dbReference type="Pfam" id="PF19461">
    <property type="entry name" value="DUF5998"/>
    <property type="match status" value="1"/>
</dbReference>
<dbReference type="EMBL" id="CP019605">
    <property type="protein sequence ID" value="AQP44337.1"/>
    <property type="molecule type" value="Genomic_DNA"/>
</dbReference>
<reference evidence="1 2" key="1">
    <citation type="journal article" date="2016" name="Int. J. Syst. Evol. Microbiol.">
        <title>Tessaracoccus flavus sp. nov., isolated from the drainage system of a lindane-producing factory.</title>
        <authorList>
            <person name="Kumari R."/>
            <person name="Singh P."/>
            <person name="Schumann P."/>
            <person name="Lal R."/>
        </authorList>
    </citation>
    <scope>NUCLEOTIDE SEQUENCE [LARGE SCALE GENOMIC DNA]</scope>
    <source>
        <strain evidence="1 2">RP1T</strain>
    </source>
</reference>
<dbReference type="AlphaFoldDB" id="A0A1Q2CE13"/>
<dbReference type="Proteomes" id="UP000188324">
    <property type="component" value="Chromosome"/>
</dbReference>
<dbReference type="KEGG" id="tfl:RPIT_05505"/>
<dbReference type="STRING" id="1610493.RPIT_05505"/>
<protein>
    <submittedName>
        <fullName evidence="1">Uncharacterized protein</fullName>
    </submittedName>
</protein>
<evidence type="ECO:0000313" key="1">
    <source>
        <dbReference type="EMBL" id="AQP44337.1"/>
    </source>
</evidence>
<proteinExistence type="predicted"/>
<name>A0A1Q2CE13_9ACTN</name>
<gene>
    <name evidence="1" type="ORF">RPIT_05505</name>
</gene>
<evidence type="ECO:0000313" key="2">
    <source>
        <dbReference type="Proteomes" id="UP000188324"/>
    </source>
</evidence>
<dbReference type="RefSeq" id="WP_226996344.1">
    <property type="nucleotide sequence ID" value="NZ_CP019605.1"/>
</dbReference>
<keyword evidence="2" id="KW-1185">Reference proteome</keyword>
<sequence>MPELQDVEANLPPTLVAEIAECGFYPSLVAESVAMGLAGREPLDFLVQHEATFAGHELHRHMTVLVRTAAQLIIVHIDEGEGARDEALATVETVALRSIDSVVVTRAMREPERRAGLNEAWLTIVWGAARRVDLGPAACEDPNCEADHGYTGVIQPDDITVRMSPQADGDNARRLVAFGSRLQGAIG</sequence>
<organism evidence="1 2">
    <name type="scientific">Tessaracoccus flavus</name>
    <dbReference type="NCBI Taxonomy" id="1610493"/>
    <lineage>
        <taxon>Bacteria</taxon>
        <taxon>Bacillati</taxon>
        <taxon>Actinomycetota</taxon>
        <taxon>Actinomycetes</taxon>
        <taxon>Propionibacteriales</taxon>
        <taxon>Propionibacteriaceae</taxon>
        <taxon>Tessaracoccus</taxon>
    </lineage>
</organism>